<dbReference type="SUPFAM" id="SSF51735">
    <property type="entry name" value="NAD(P)-binding Rossmann-fold domains"/>
    <property type="match status" value="1"/>
</dbReference>
<dbReference type="PANTHER" id="PTHR10366">
    <property type="entry name" value="NAD DEPENDENT EPIMERASE/DEHYDRATASE"/>
    <property type="match status" value="1"/>
</dbReference>
<proteinExistence type="inferred from homology"/>
<evidence type="ECO:0000313" key="5">
    <source>
        <dbReference type="Proteomes" id="UP000054266"/>
    </source>
</evidence>
<keyword evidence="1" id="KW-0560">Oxidoreductase</keyword>
<dbReference type="Proteomes" id="UP000054266">
    <property type="component" value="Unassembled WGS sequence"/>
</dbReference>
<organism evidence="4 5">
    <name type="scientific">Phialophora macrospora</name>
    <dbReference type="NCBI Taxonomy" id="1851006"/>
    <lineage>
        <taxon>Eukaryota</taxon>
        <taxon>Fungi</taxon>
        <taxon>Dikarya</taxon>
        <taxon>Ascomycota</taxon>
        <taxon>Pezizomycotina</taxon>
        <taxon>Eurotiomycetes</taxon>
        <taxon>Chaetothyriomycetidae</taxon>
        <taxon>Chaetothyriales</taxon>
        <taxon>Herpotrichiellaceae</taxon>
        <taxon>Phialophora</taxon>
    </lineage>
</organism>
<dbReference type="AlphaFoldDB" id="A0A0D2FPQ9"/>
<name>A0A0D2FPQ9_9EURO</name>
<feature type="domain" description="NAD-dependent epimerase/dehydratase" evidence="3">
    <location>
        <begin position="5"/>
        <end position="272"/>
    </location>
</feature>
<dbReference type="PANTHER" id="PTHR10366:SF564">
    <property type="entry name" value="STEROL-4-ALPHA-CARBOXYLATE 3-DEHYDROGENASE, DECARBOXYLATING"/>
    <property type="match status" value="1"/>
</dbReference>
<dbReference type="InterPro" id="IPR001509">
    <property type="entry name" value="Epimerase_deHydtase"/>
</dbReference>
<dbReference type="STRING" id="5601.A0A0D2FPQ9"/>
<gene>
    <name evidence="4" type="ORF">PV04_02588</name>
</gene>
<dbReference type="InterPro" id="IPR036291">
    <property type="entry name" value="NAD(P)-bd_dom_sf"/>
</dbReference>
<evidence type="ECO:0000256" key="1">
    <source>
        <dbReference type="ARBA" id="ARBA00023002"/>
    </source>
</evidence>
<accession>A0A0D2FPQ9</accession>
<dbReference type="HOGENOM" id="CLU_007383_9_2_1"/>
<dbReference type="InterPro" id="IPR050425">
    <property type="entry name" value="NAD(P)_dehydrat-like"/>
</dbReference>
<sequence>MPTTLVTGATGFVGSSVVDELLHQSHTLVLAVRSPSSAKALIENNPSWPASSLIVFPVPDFTAPGAFDSVFQKHPEIEYIVHVAAPMLDNPAHTDFVEHFEKPSVLGNLELLKGAKAYGKNVKAISVTGSMNAITTGSQEDVKSRVFGNNEWLPLGREDAIHANHNYISYCVAKKLAEETIWKFIKEDKSSFTVTNFMPPLIWGPMLQPVKDVGRINFSNSLIGGIMDSKSSETGKVPSTAFPGWIDVRDLAKLQILALTTPGAADKRFVVGQPMIFNQVADILRKDVQLGLADMIGEDNDEASTLTLPRMDISEVEKVFGYTWTPLSETVRDVAASLLKLQKMA</sequence>
<reference evidence="4 5" key="1">
    <citation type="submission" date="2015-01" db="EMBL/GenBank/DDBJ databases">
        <title>The Genome Sequence of Capronia semiimmersa CBS27337.</title>
        <authorList>
            <consortium name="The Broad Institute Genomics Platform"/>
            <person name="Cuomo C."/>
            <person name="de Hoog S."/>
            <person name="Gorbushina A."/>
            <person name="Stielow B."/>
            <person name="Teixiera M."/>
            <person name="Abouelleil A."/>
            <person name="Chapman S.B."/>
            <person name="Priest M."/>
            <person name="Young S.K."/>
            <person name="Wortman J."/>
            <person name="Nusbaum C."/>
            <person name="Birren B."/>
        </authorList>
    </citation>
    <scope>NUCLEOTIDE SEQUENCE [LARGE SCALE GENOMIC DNA]</scope>
    <source>
        <strain evidence="4 5">CBS 27337</strain>
    </source>
</reference>
<dbReference type="Pfam" id="PF01370">
    <property type="entry name" value="Epimerase"/>
    <property type="match status" value="1"/>
</dbReference>
<comment type="similarity">
    <text evidence="2">Belongs to the NAD(P)-dependent epimerase/dehydratase family. Dihydroflavonol-4-reductase subfamily.</text>
</comment>
<dbReference type="GO" id="GO:0016616">
    <property type="term" value="F:oxidoreductase activity, acting on the CH-OH group of donors, NAD or NADP as acceptor"/>
    <property type="evidence" value="ECO:0007669"/>
    <property type="project" value="TreeGrafter"/>
</dbReference>
<evidence type="ECO:0000259" key="3">
    <source>
        <dbReference type="Pfam" id="PF01370"/>
    </source>
</evidence>
<dbReference type="Gene3D" id="3.40.50.720">
    <property type="entry name" value="NAD(P)-binding Rossmann-like Domain"/>
    <property type="match status" value="1"/>
</dbReference>
<evidence type="ECO:0000256" key="2">
    <source>
        <dbReference type="ARBA" id="ARBA00023445"/>
    </source>
</evidence>
<keyword evidence="5" id="KW-1185">Reference proteome</keyword>
<protein>
    <recommendedName>
        <fullName evidence="3">NAD-dependent epimerase/dehydratase domain-containing protein</fullName>
    </recommendedName>
</protein>
<dbReference type="EMBL" id="KN846957">
    <property type="protein sequence ID" value="KIW70303.1"/>
    <property type="molecule type" value="Genomic_DNA"/>
</dbReference>
<evidence type="ECO:0000313" key="4">
    <source>
        <dbReference type="EMBL" id="KIW70303.1"/>
    </source>
</evidence>